<keyword evidence="10" id="KW-0843">Virulence</keyword>
<dbReference type="Pfam" id="PF02244">
    <property type="entry name" value="Propep_M14"/>
    <property type="match status" value="1"/>
</dbReference>
<keyword evidence="12" id="KW-0865">Zymogen</keyword>
<dbReference type="SUPFAM" id="SSF54897">
    <property type="entry name" value="Protease propeptides/inhibitors"/>
    <property type="match status" value="1"/>
</dbReference>
<feature type="region of interest" description="Disordered" evidence="15">
    <location>
        <begin position="111"/>
        <end position="132"/>
    </location>
</feature>
<evidence type="ECO:0000313" key="19">
    <source>
        <dbReference type="Proteomes" id="UP001527925"/>
    </source>
</evidence>
<feature type="signal peptide" evidence="16">
    <location>
        <begin position="1"/>
        <end position="19"/>
    </location>
</feature>
<keyword evidence="5" id="KW-0645">Protease</keyword>
<evidence type="ECO:0000256" key="6">
    <source>
        <dbReference type="ARBA" id="ARBA00022723"/>
    </source>
</evidence>
<evidence type="ECO:0000256" key="3">
    <source>
        <dbReference type="ARBA" id="ARBA00005988"/>
    </source>
</evidence>
<evidence type="ECO:0000256" key="5">
    <source>
        <dbReference type="ARBA" id="ARBA00022670"/>
    </source>
</evidence>
<name>A0ABR4MZU7_9FUNG</name>
<sequence length="932" mass="99939">MKLLGLVSAVLALAAPLAAAPSQSETPGRARFDGHQLWNVAVRTQEQVAAVEQLQEERLVDIWGAAARGEPLLVRVTPDARAAVRSALAALGLDAEVVSEDVQAMVDAQVADDDRSDPSDPSESGAGAHRGGQVVLGVPARGRAAASFFSKYHTIEELHAYYDDLAERFPGLVAPFEIGKTFQGRTIKGIHITGNGTAASKREIVFHGGMHAREWIGPAVVTYIATQLVEQYGHDEAVTQMLDTFEFSILPVLNVDGFVYTHTNDRMWRKTRQPSGRFGGCVGTDPNRNWAYKWGTGGSSTNPCSDAYMGPRPFSEPESKAMADYVHSHAPNVVSYIDFHAFSQLWMFPYGGECGRRVADYDKLMRAGKAAAKAIKATHGMSFEVGPICEVIYQASGSSVDHVYAMSNVTYAYAVELRDTGRYGFLLPPKYIVPSGEETFAAVKAMVQQIAKEEQLDCLQRGLLLADDAVVFGDTADAIRAAAVHLEAWAAKWQMSHGVAKCGVMCIRAKAGPPPALDPPVLLHEQAVPFVSEYRYLGATIDDRLSSKPWLEHKRAVAGKTAVSLVHSLDPTRNHQTSAERPMTDKIEALLIETYTERNPWLEPVEDAVLDRIVAQTPVQGGRLPKPARRGPPAPETRPAHGGRAVDGPLAMALVAAANAAGGAAGLPMASGAHAEEPFMAFVDMAGAAAMPAEMAGQLADDNDDTEFEKHQQRELEYALMVDHDAGWQPRAAAPPPPPRTPRASVAHSARSPEAARRVEQALAALVASELMPEPTDSLAAAVFDEVEMRLAGDDPAAAKLVADIHAHITPSGAIGGEEILDRLLLEARRIQWERAAAAAAADGRPDAAAAPPPPRSADAAAASRRPGIVAKERGAKSSNRPLSQRERDLLAGVYRQINDSGAADAEGILDVLLSEALRIVERRTLALQAKL</sequence>
<keyword evidence="13" id="KW-1015">Disulfide bond</keyword>
<keyword evidence="11" id="KW-0482">Metalloprotease</keyword>
<organism evidence="18 19">
    <name type="scientific">Polyrhizophydium stewartii</name>
    <dbReference type="NCBI Taxonomy" id="2732419"/>
    <lineage>
        <taxon>Eukaryota</taxon>
        <taxon>Fungi</taxon>
        <taxon>Fungi incertae sedis</taxon>
        <taxon>Chytridiomycota</taxon>
        <taxon>Chytridiomycota incertae sedis</taxon>
        <taxon>Chytridiomycetes</taxon>
        <taxon>Rhizophydiales</taxon>
        <taxon>Rhizophydiales incertae sedis</taxon>
        <taxon>Polyrhizophydium</taxon>
    </lineage>
</organism>
<dbReference type="Gene3D" id="3.30.70.340">
    <property type="entry name" value="Metallocarboxypeptidase-like"/>
    <property type="match status" value="1"/>
</dbReference>
<comment type="caution">
    <text evidence="18">The sequence shown here is derived from an EMBL/GenBank/DDBJ whole genome shotgun (WGS) entry which is preliminary data.</text>
</comment>
<evidence type="ECO:0000256" key="14">
    <source>
        <dbReference type="PROSITE-ProRule" id="PRU01379"/>
    </source>
</evidence>
<dbReference type="EMBL" id="JADGIZ020000057">
    <property type="protein sequence ID" value="KAL2912808.1"/>
    <property type="molecule type" value="Genomic_DNA"/>
</dbReference>
<dbReference type="PRINTS" id="PR00765">
    <property type="entry name" value="CRBOXYPTASEA"/>
</dbReference>
<evidence type="ECO:0000256" key="4">
    <source>
        <dbReference type="ARBA" id="ARBA00022645"/>
    </source>
</evidence>
<evidence type="ECO:0000313" key="18">
    <source>
        <dbReference type="EMBL" id="KAL2912808.1"/>
    </source>
</evidence>
<keyword evidence="8" id="KW-0378">Hydrolase</keyword>
<dbReference type="PROSITE" id="PS52035">
    <property type="entry name" value="PEPTIDASE_M14"/>
    <property type="match status" value="1"/>
</dbReference>
<protein>
    <recommendedName>
        <fullName evidence="17">Peptidase M14 domain-containing protein</fullName>
    </recommendedName>
</protein>
<evidence type="ECO:0000259" key="17">
    <source>
        <dbReference type="PROSITE" id="PS52035"/>
    </source>
</evidence>
<feature type="chain" id="PRO_5046618290" description="Peptidase M14 domain-containing protein" evidence="16">
    <location>
        <begin position="20"/>
        <end position="932"/>
    </location>
</feature>
<keyword evidence="4" id="KW-0121">Carboxypeptidase</keyword>
<reference evidence="18 19" key="1">
    <citation type="submission" date="2023-09" db="EMBL/GenBank/DDBJ databases">
        <title>Pangenome analysis of Batrachochytrium dendrobatidis and related Chytrids.</title>
        <authorList>
            <person name="Yacoub M.N."/>
            <person name="Stajich J.E."/>
            <person name="James T.Y."/>
        </authorList>
    </citation>
    <scope>NUCLEOTIDE SEQUENCE [LARGE SCALE GENOMIC DNA]</scope>
    <source>
        <strain evidence="18 19">JEL0888</strain>
    </source>
</reference>
<keyword evidence="19" id="KW-1185">Reference proteome</keyword>
<proteinExistence type="inferred from homology"/>
<feature type="active site" description="Proton donor/acceptor" evidence="14">
    <location>
        <position position="416"/>
    </location>
</feature>
<comment type="function">
    <text evidence="2">Extracellular metalloprotease that contributes to pathogenicity.</text>
</comment>
<dbReference type="SUPFAM" id="SSF53187">
    <property type="entry name" value="Zn-dependent exopeptidases"/>
    <property type="match status" value="1"/>
</dbReference>
<comment type="cofactor">
    <cofactor evidence="1">
        <name>Zn(2+)</name>
        <dbReference type="ChEBI" id="CHEBI:29105"/>
    </cofactor>
</comment>
<feature type="domain" description="Peptidase M14" evidence="17">
    <location>
        <begin position="151"/>
        <end position="450"/>
    </location>
</feature>
<evidence type="ECO:0000256" key="15">
    <source>
        <dbReference type="SAM" id="MobiDB-lite"/>
    </source>
</evidence>
<dbReference type="PANTHER" id="PTHR11705:SF143">
    <property type="entry name" value="SLL0236 PROTEIN"/>
    <property type="match status" value="1"/>
</dbReference>
<evidence type="ECO:0000256" key="8">
    <source>
        <dbReference type="ARBA" id="ARBA00022801"/>
    </source>
</evidence>
<dbReference type="Pfam" id="PF00246">
    <property type="entry name" value="Peptidase_M14"/>
    <property type="match status" value="1"/>
</dbReference>
<dbReference type="CDD" id="cd03860">
    <property type="entry name" value="M14_CP_A-B_like"/>
    <property type="match status" value="1"/>
</dbReference>
<evidence type="ECO:0000256" key="10">
    <source>
        <dbReference type="ARBA" id="ARBA00023026"/>
    </source>
</evidence>
<accession>A0ABR4MZU7</accession>
<keyword evidence="6" id="KW-0479">Metal-binding</keyword>
<evidence type="ECO:0000256" key="7">
    <source>
        <dbReference type="ARBA" id="ARBA00022729"/>
    </source>
</evidence>
<keyword evidence="9" id="KW-0862">Zinc</keyword>
<evidence type="ECO:0000256" key="13">
    <source>
        <dbReference type="ARBA" id="ARBA00023157"/>
    </source>
</evidence>
<evidence type="ECO:0000256" key="1">
    <source>
        <dbReference type="ARBA" id="ARBA00001947"/>
    </source>
</evidence>
<dbReference type="Gene3D" id="3.40.630.10">
    <property type="entry name" value="Zn peptidases"/>
    <property type="match status" value="1"/>
</dbReference>
<evidence type="ECO:0000256" key="12">
    <source>
        <dbReference type="ARBA" id="ARBA00023145"/>
    </source>
</evidence>
<feature type="region of interest" description="Disordered" evidence="15">
    <location>
        <begin position="619"/>
        <end position="644"/>
    </location>
</feature>
<dbReference type="InterPro" id="IPR000834">
    <property type="entry name" value="Peptidase_M14"/>
</dbReference>
<feature type="region of interest" description="Disordered" evidence="15">
    <location>
        <begin position="728"/>
        <end position="753"/>
    </location>
</feature>
<dbReference type="SMART" id="SM00631">
    <property type="entry name" value="Zn_pept"/>
    <property type="match status" value="1"/>
</dbReference>
<evidence type="ECO:0000256" key="16">
    <source>
        <dbReference type="SAM" id="SignalP"/>
    </source>
</evidence>
<dbReference type="InterPro" id="IPR057247">
    <property type="entry name" value="CARBOXYPEPT_ZN_2"/>
</dbReference>
<evidence type="ECO:0000256" key="9">
    <source>
        <dbReference type="ARBA" id="ARBA00022833"/>
    </source>
</evidence>
<evidence type="ECO:0000256" key="11">
    <source>
        <dbReference type="ARBA" id="ARBA00023049"/>
    </source>
</evidence>
<dbReference type="InterPro" id="IPR003146">
    <property type="entry name" value="M14A_act_pep"/>
</dbReference>
<dbReference type="PANTHER" id="PTHR11705">
    <property type="entry name" value="PROTEASE FAMILY M14 CARBOXYPEPTIDASE A,B"/>
    <property type="match status" value="1"/>
</dbReference>
<feature type="compositionally biased region" description="Low complexity" evidence="15">
    <location>
        <begin position="857"/>
        <end position="868"/>
    </location>
</feature>
<dbReference type="PROSITE" id="PS00133">
    <property type="entry name" value="CARBOXYPEPT_ZN_2"/>
    <property type="match status" value="1"/>
</dbReference>
<dbReference type="InterPro" id="IPR036990">
    <property type="entry name" value="M14A-like_propep"/>
</dbReference>
<feature type="region of interest" description="Disordered" evidence="15">
    <location>
        <begin position="842"/>
        <end position="883"/>
    </location>
</feature>
<dbReference type="Proteomes" id="UP001527925">
    <property type="component" value="Unassembled WGS sequence"/>
</dbReference>
<evidence type="ECO:0000256" key="2">
    <source>
        <dbReference type="ARBA" id="ARBA00003091"/>
    </source>
</evidence>
<comment type="similarity">
    <text evidence="3 14">Belongs to the peptidase M14 family.</text>
</comment>
<keyword evidence="7 16" id="KW-0732">Signal</keyword>
<gene>
    <name evidence="18" type="ORF">HK105_207695</name>
</gene>